<protein>
    <submittedName>
        <fullName evidence="2">Uncharacterized protein</fullName>
    </submittedName>
</protein>
<feature type="compositionally biased region" description="Low complexity" evidence="1">
    <location>
        <begin position="1"/>
        <end position="31"/>
    </location>
</feature>
<reference evidence="2 3" key="1">
    <citation type="journal article" date="2021" name="Nat. Commun.">
        <title>Genetic determinants of endophytism in the Arabidopsis root mycobiome.</title>
        <authorList>
            <person name="Mesny F."/>
            <person name="Miyauchi S."/>
            <person name="Thiergart T."/>
            <person name="Pickel B."/>
            <person name="Atanasova L."/>
            <person name="Karlsson M."/>
            <person name="Huettel B."/>
            <person name="Barry K.W."/>
            <person name="Haridas S."/>
            <person name="Chen C."/>
            <person name="Bauer D."/>
            <person name="Andreopoulos W."/>
            <person name="Pangilinan J."/>
            <person name="LaButti K."/>
            <person name="Riley R."/>
            <person name="Lipzen A."/>
            <person name="Clum A."/>
            <person name="Drula E."/>
            <person name="Henrissat B."/>
            <person name="Kohler A."/>
            <person name="Grigoriev I.V."/>
            <person name="Martin F.M."/>
            <person name="Hacquard S."/>
        </authorList>
    </citation>
    <scope>NUCLEOTIDE SEQUENCE [LARGE SCALE GENOMIC DNA]</scope>
    <source>
        <strain evidence="2 3">MPI-SDFR-AT-0080</strain>
    </source>
</reference>
<accession>A0ABQ8G5H0</accession>
<name>A0ABQ8G5H0_9PEZI</name>
<feature type="region of interest" description="Disordered" evidence="1">
    <location>
        <begin position="1"/>
        <end position="32"/>
    </location>
</feature>
<proteinExistence type="predicted"/>
<dbReference type="EMBL" id="JAGTJR010000020">
    <property type="protein sequence ID" value="KAH7044575.1"/>
    <property type="molecule type" value="Genomic_DNA"/>
</dbReference>
<evidence type="ECO:0000313" key="3">
    <source>
        <dbReference type="Proteomes" id="UP000774617"/>
    </source>
</evidence>
<keyword evidence="3" id="KW-1185">Reference proteome</keyword>
<sequence>MCSCRQSSAGSTSTGSRTSSSTSPRPQQPAAVLPAPSRLVRALTLFCCPASPFPAPALVLVLSWGGYTVAGMAEAVASLRARPRYHSIKAALARCGCNARPPSSLAQILRPVSRARPADDLQAHCTIRPRRWEIVCQPSSCATLHHARLTIIRLGRDILATIPTPFPKSRTQSRANCNHVPRR</sequence>
<organism evidence="2 3">
    <name type="scientific">Macrophomina phaseolina</name>
    <dbReference type="NCBI Taxonomy" id="35725"/>
    <lineage>
        <taxon>Eukaryota</taxon>
        <taxon>Fungi</taxon>
        <taxon>Dikarya</taxon>
        <taxon>Ascomycota</taxon>
        <taxon>Pezizomycotina</taxon>
        <taxon>Dothideomycetes</taxon>
        <taxon>Dothideomycetes incertae sedis</taxon>
        <taxon>Botryosphaeriales</taxon>
        <taxon>Botryosphaeriaceae</taxon>
        <taxon>Macrophomina</taxon>
    </lineage>
</organism>
<evidence type="ECO:0000313" key="2">
    <source>
        <dbReference type="EMBL" id="KAH7044575.1"/>
    </source>
</evidence>
<dbReference type="Proteomes" id="UP000774617">
    <property type="component" value="Unassembled WGS sequence"/>
</dbReference>
<evidence type="ECO:0000256" key="1">
    <source>
        <dbReference type="SAM" id="MobiDB-lite"/>
    </source>
</evidence>
<gene>
    <name evidence="2" type="ORF">B0J12DRAFT_182528</name>
</gene>
<comment type="caution">
    <text evidence="2">The sequence shown here is derived from an EMBL/GenBank/DDBJ whole genome shotgun (WGS) entry which is preliminary data.</text>
</comment>